<dbReference type="Proteomes" id="UP000601171">
    <property type="component" value="Unassembled WGS sequence"/>
</dbReference>
<dbReference type="PANTHER" id="PTHR43094:SF1">
    <property type="entry name" value="AMINOTRANSFERASE CLASS-III"/>
    <property type="match status" value="1"/>
</dbReference>
<dbReference type="Pfam" id="PF00202">
    <property type="entry name" value="Aminotran_3"/>
    <property type="match status" value="1"/>
</dbReference>
<dbReference type="InterPro" id="IPR005814">
    <property type="entry name" value="Aminotrans_3"/>
</dbReference>
<comment type="caution">
    <text evidence="4">The sequence shown here is derived from an EMBL/GenBank/DDBJ whole genome shotgun (WGS) entry which is preliminary data.</text>
</comment>
<dbReference type="GO" id="GO:0030170">
    <property type="term" value="F:pyridoxal phosphate binding"/>
    <property type="evidence" value="ECO:0007669"/>
    <property type="project" value="InterPro"/>
</dbReference>
<dbReference type="RefSeq" id="WP_262429441.1">
    <property type="nucleotide sequence ID" value="NZ_JACRTG010000018.1"/>
</dbReference>
<dbReference type="EMBL" id="JACRTG010000018">
    <property type="protein sequence ID" value="MBC8587985.1"/>
    <property type="molecule type" value="Genomic_DNA"/>
</dbReference>
<proteinExistence type="inferred from homology"/>
<keyword evidence="5" id="KW-1185">Reference proteome</keyword>
<gene>
    <name evidence="4" type="ORF">H8707_07015</name>
</gene>
<dbReference type="GO" id="GO:0008483">
    <property type="term" value="F:transaminase activity"/>
    <property type="evidence" value="ECO:0007669"/>
    <property type="project" value="UniProtKB-KW"/>
</dbReference>
<keyword evidence="4" id="KW-0808">Transferase</keyword>
<accession>A0A926IK70</accession>
<evidence type="ECO:0000256" key="1">
    <source>
        <dbReference type="ARBA" id="ARBA00008954"/>
    </source>
</evidence>
<dbReference type="InterPro" id="IPR015424">
    <property type="entry name" value="PyrdxlP-dep_Trfase"/>
</dbReference>
<evidence type="ECO:0000256" key="2">
    <source>
        <dbReference type="ARBA" id="ARBA00022898"/>
    </source>
</evidence>
<organism evidence="4 5">
    <name type="scientific">Paratissierella segnis</name>
    <dbReference type="NCBI Taxonomy" id="2763679"/>
    <lineage>
        <taxon>Bacteria</taxon>
        <taxon>Bacillati</taxon>
        <taxon>Bacillota</taxon>
        <taxon>Tissierellia</taxon>
        <taxon>Tissierellales</taxon>
        <taxon>Tissierellaceae</taxon>
        <taxon>Paratissierella</taxon>
    </lineage>
</organism>
<dbReference type="InterPro" id="IPR015422">
    <property type="entry name" value="PyrdxlP-dep_Trfase_small"/>
</dbReference>
<dbReference type="PANTHER" id="PTHR43094">
    <property type="entry name" value="AMINOTRANSFERASE"/>
    <property type="match status" value="1"/>
</dbReference>
<dbReference type="AlphaFoldDB" id="A0A926IK70"/>
<dbReference type="GO" id="GO:0005829">
    <property type="term" value="C:cytosol"/>
    <property type="evidence" value="ECO:0007669"/>
    <property type="project" value="TreeGrafter"/>
</dbReference>
<evidence type="ECO:0000313" key="5">
    <source>
        <dbReference type="Proteomes" id="UP000601171"/>
    </source>
</evidence>
<dbReference type="Gene3D" id="3.90.1150.10">
    <property type="entry name" value="Aspartate Aminotransferase, domain 1"/>
    <property type="match status" value="1"/>
</dbReference>
<reference evidence="4" key="1">
    <citation type="submission" date="2020-08" db="EMBL/GenBank/DDBJ databases">
        <title>Genome public.</title>
        <authorList>
            <person name="Liu C."/>
            <person name="Sun Q."/>
        </authorList>
    </citation>
    <scope>NUCLEOTIDE SEQUENCE</scope>
    <source>
        <strain evidence="4">BX21</strain>
    </source>
</reference>
<comment type="similarity">
    <text evidence="1 3">Belongs to the class-III pyridoxal-phosphate-dependent aminotransferase family.</text>
</comment>
<dbReference type="PIRSF" id="PIRSF000521">
    <property type="entry name" value="Transaminase_4ab_Lys_Orn"/>
    <property type="match status" value="1"/>
</dbReference>
<evidence type="ECO:0000256" key="3">
    <source>
        <dbReference type="RuleBase" id="RU003560"/>
    </source>
</evidence>
<name>A0A926IK70_9FIRM</name>
<dbReference type="Gene3D" id="3.40.640.10">
    <property type="entry name" value="Type I PLP-dependent aspartate aminotransferase-like (Major domain)"/>
    <property type="match status" value="1"/>
</dbReference>
<protein>
    <submittedName>
        <fullName evidence="4">Aspartate aminotransferase family protein</fullName>
    </submittedName>
</protein>
<evidence type="ECO:0000313" key="4">
    <source>
        <dbReference type="EMBL" id="MBC8587985.1"/>
    </source>
</evidence>
<dbReference type="CDD" id="cd00610">
    <property type="entry name" value="OAT_like"/>
    <property type="match status" value="1"/>
</dbReference>
<sequence length="444" mass="49293">MKDYPNTFDEKTEVNLREHLMFGGPWRGPLIVKGKGIYCYDREDNEYLDFESQAWSLNLGFGNQEVIDAAFEQAKYLYHIKGGLNTFPRLKLVEKILNLVPDVFNRVSFEPSGSIANEAAMKIAMINNPDARYFISLYHAFHGNTLATAAGGWHATKAQGDKYGGGTKYMGFMNNFVRVPNPYCYRCPYNKEYGSCEFLCAEQLRNTLQYGVSGPVAAVILEPVQGSGGQIPCPKGYLERVRQICDEFGALLIFDEMQTGFGRCGTMFAIDYYDVVPDIFTIGKALGNGFPISGTVIQGKLEGFKDGNDDNFTFCNNPMSQAAAIKTIEILIRDDLPNNAKKMGEILTKGLKEIQKLYPIMGDVRGPGLHIGVEIVKDPVTKEPDPEMAQRIYNQGLKNGLIMGLAGSSPQVIKIKPPLIINAEQCATFLEKFEKSIKGALEEN</sequence>
<dbReference type="InterPro" id="IPR015421">
    <property type="entry name" value="PyrdxlP-dep_Trfase_major"/>
</dbReference>
<dbReference type="SUPFAM" id="SSF53383">
    <property type="entry name" value="PLP-dependent transferases"/>
    <property type="match status" value="1"/>
</dbReference>
<keyword evidence="4" id="KW-0032">Aminotransferase</keyword>
<keyword evidence="2 3" id="KW-0663">Pyridoxal phosphate</keyword>